<keyword evidence="12" id="KW-1185">Reference proteome</keyword>
<keyword evidence="5 6" id="KW-0326">Glycosidase</keyword>
<dbReference type="Gene3D" id="2.60.120.260">
    <property type="entry name" value="Galactose-binding domain-like"/>
    <property type="match status" value="1"/>
</dbReference>
<feature type="domain" description="Glycosyl hydrolases family 2 sugar binding" evidence="9">
    <location>
        <begin position="49"/>
        <end position="215"/>
    </location>
</feature>
<comment type="caution">
    <text evidence="11">The sequence shown here is derived from an EMBL/GenBank/DDBJ whole genome shotgun (WGS) entry which is preliminary data.</text>
</comment>
<feature type="domain" description="Glycoside hydrolase family 2 immunoglobulin-like beta-sandwich" evidence="7">
    <location>
        <begin position="217"/>
        <end position="331"/>
    </location>
</feature>
<evidence type="ECO:0000313" key="11">
    <source>
        <dbReference type="EMBL" id="MFA9479771.1"/>
    </source>
</evidence>
<dbReference type="InterPro" id="IPR017853">
    <property type="entry name" value="GH"/>
</dbReference>
<dbReference type="InterPro" id="IPR013783">
    <property type="entry name" value="Ig-like_fold"/>
</dbReference>
<evidence type="ECO:0000256" key="6">
    <source>
        <dbReference type="RuleBase" id="RU361154"/>
    </source>
</evidence>
<organism evidence="11 12">
    <name type="scientific">Natronomicrosphaera hydrolytica</name>
    <dbReference type="NCBI Taxonomy" id="3242702"/>
    <lineage>
        <taxon>Bacteria</taxon>
        <taxon>Pseudomonadati</taxon>
        <taxon>Planctomycetota</taxon>
        <taxon>Phycisphaerae</taxon>
        <taxon>Phycisphaerales</taxon>
        <taxon>Phycisphaeraceae</taxon>
        <taxon>Natronomicrosphaera</taxon>
    </lineage>
</organism>
<feature type="domain" description="Beta-galactosidase" evidence="10">
    <location>
        <begin position="642"/>
        <end position="681"/>
    </location>
</feature>
<dbReference type="Pfam" id="PF16353">
    <property type="entry name" value="LacZ_4"/>
    <property type="match status" value="1"/>
</dbReference>
<name>A0ABV4UAH9_9BACT</name>
<dbReference type="PANTHER" id="PTHR46323:SF2">
    <property type="entry name" value="BETA-GALACTOSIDASE"/>
    <property type="match status" value="1"/>
</dbReference>
<dbReference type="PROSITE" id="PS00719">
    <property type="entry name" value="GLYCOSYL_HYDROL_F2_1"/>
    <property type="match status" value="1"/>
</dbReference>
<dbReference type="Pfam" id="PF00703">
    <property type="entry name" value="Glyco_hydro_2"/>
    <property type="match status" value="1"/>
</dbReference>
<dbReference type="EMBL" id="JBGUBD010000011">
    <property type="protein sequence ID" value="MFA9479771.1"/>
    <property type="molecule type" value="Genomic_DNA"/>
</dbReference>
<accession>A0ABV4UAH9</accession>
<dbReference type="RefSeq" id="WP_425346694.1">
    <property type="nucleotide sequence ID" value="NZ_JBGUBD010000011.1"/>
</dbReference>
<dbReference type="Proteomes" id="UP001575105">
    <property type="component" value="Unassembled WGS sequence"/>
</dbReference>
<evidence type="ECO:0000259" key="9">
    <source>
        <dbReference type="Pfam" id="PF02837"/>
    </source>
</evidence>
<evidence type="ECO:0000259" key="7">
    <source>
        <dbReference type="Pfam" id="PF00703"/>
    </source>
</evidence>
<evidence type="ECO:0000256" key="3">
    <source>
        <dbReference type="ARBA" id="ARBA00012756"/>
    </source>
</evidence>
<dbReference type="SUPFAM" id="SSF51445">
    <property type="entry name" value="(Trans)glycosidases"/>
    <property type="match status" value="1"/>
</dbReference>
<feature type="domain" description="Glycoside hydrolase family 2 catalytic" evidence="8">
    <location>
        <begin position="333"/>
        <end position="631"/>
    </location>
</feature>
<dbReference type="SUPFAM" id="SSF49785">
    <property type="entry name" value="Galactose-binding domain-like"/>
    <property type="match status" value="1"/>
</dbReference>
<evidence type="ECO:0000256" key="1">
    <source>
        <dbReference type="ARBA" id="ARBA00001412"/>
    </source>
</evidence>
<dbReference type="SUPFAM" id="SSF49303">
    <property type="entry name" value="beta-Galactosidase/glucuronidase domain"/>
    <property type="match status" value="2"/>
</dbReference>
<reference evidence="11 12" key="1">
    <citation type="submission" date="2024-08" db="EMBL/GenBank/DDBJ databases">
        <title>Whole-genome sequencing of halo(alkali)philic microorganisms from hypersaline lakes.</title>
        <authorList>
            <person name="Sorokin D.Y."/>
            <person name="Merkel A.Y."/>
            <person name="Messina E."/>
            <person name="Yakimov M."/>
        </authorList>
    </citation>
    <scope>NUCLEOTIDE SEQUENCE [LARGE SCALE GENOMIC DNA]</scope>
    <source>
        <strain evidence="11 12">AB-hyl4</strain>
    </source>
</reference>
<dbReference type="InterPro" id="IPR023230">
    <property type="entry name" value="Glyco_hydro_2_CS"/>
</dbReference>
<dbReference type="InterPro" id="IPR032312">
    <property type="entry name" value="LacZ_4"/>
</dbReference>
<gene>
    <name evidence="11" type="ORF">ACERK3_15905</name>
</gene>
<comment type="similarity">
    <text evidence="2 6">Belongs to the glycosyl hydrolase 2 family.</text>
</comment>
<dbReference type="EC" id="3.2.1.23" evidence="3"/>
<dbReference type="GO" id="GO:0016787">
    <property type="term" value="F:hydrolase activity"/>
    <property type="evidence" value="ECO:0007669"/>
    <property type="project" value="UniProtKB-KW"/>
</dbReference>
<dbReference type="PANTHER" id="PTHR46323">
    <property type="entry name" value="BETA-GALACTOSIDASE"/>
    <property type="match status" value="1"/>
</dbReference>
<dbReference type="InterPro" id="IPR050347">
    <property type="entry name" value="Bact_Beta-galactosidase"/>
</dbReference>
<evidence type="ECO:0000256" key="2">
    <source>
        <dbReference type="ARBA" id="ARBA00007401"/>
    </source>
</evidence>
<protein>
    <recommendedName>
        <fullName evidence="3">beta-galactosidase</fullName>
        <ecNumber evidence="3">3.2.1.23</ecNumber>
    </recommendedName>
</protein>
<evidence type="ECO:0000259" key="10">
    <source>
        <dbReference type="Pfam" id="PF16353"/>
    </source>
</evidence>
<dbReference type="Gene3D" id="3.20.20.80">
    <property type="entry name" value="Glycosidases"/>
    <property type="match status" value="1"/>
</dbReference>
<evidence type="ECO:0000256" key="5">
    <source>
        <dbReference type="ARBA" id="ARBA00023295"/>
    </source>
</evidence>
<dbReference type="Pfam" id="PF02837">
    <property type="entry name" value="Glyco_hydro_2_N"/>
    <property type="match status" value="1"/>
</dbReference>
<sequence>MPSSDIPEILQDPATLALHRLPARSAFTSHPDEAGAMQGPFAPSPHHRLLNGRWRFHYATHPALSPRAFHQNDFDDAGWEALDVPGHWQLQGYGRPHYTNVVYPFPVDPPRVPTENPTGSYRRTFHLPDRPADQRFVLRFDGVDAAFHVYLNGEQVGYSQGSRMTAEFDVTDMVREGENLLAVRVYQWCDGTYLEDQDMWWLSGIFRDVSLLTLPKVHVFDLAMRTELDSDYRDASLTVRATLANRFDSRVDSYRLTLRLLDADGRDVLDEPLAGEVNVDPLGEATLSLNTTVCNPAKWSAEQPTLYTLLASLLDDAGQVLEVIPLNVGFRQVQIKAGKLRVNGRAIMLKGVNRHEWDPDRGRAVSLETMIEDVRLMKRHNINTVRTAHYPHDFRWYDLCDRYGLYVIDEADLETHGFEPIGNWSQLSDDPAWEPAYLDRMQRMVERDKNHPSIILWSLGNESGFGQNHKAMAHWVREHEPTRPLHYEGDGTLEVSDVFSKMYSSLDEVKHIAEGREPIHHYGLDVQPDVYGKRPFILCEYSHAMGNGPGDLHDYWQLFYKHERLQGGCVWEWIDHGIRRRLPDGREDFAYGGDFGDEPHDSNFIADGLVMPDRTPSPGLLEYKHVLAPVHVEAVDLDRGEIRLTNRYDFANLDHLHLAWRVSCDGEVLQSGDATMPNAAAG</sequence>
<comment type="catalytic activity">
    <reaction evidence="1">
        <text>Hydrolysis of terminal non-reducing beta-D-galactose residues in beta-D-galactosides.</text>
        <dbReference type="EC" id="3.2.1.23"/>
    </reaction>
</comment>
<dbReference type="PRINTS" id="PR00132">
    <property type="entry name" value="GLHYDRLASE2"/>
</dbReference>
<dbReference type="Pfam" id="PF02836">
    <property type="entry name" value="Glyco_hydro_2_C"/>
    <property type="match status" value="1"/>
</dbReference>
<dbReference type="InterPro" id="IPR008979">
    <property type="entry name" value="Galactose-bd-like_sf"/>
</dbReference>
<evidence type="ECO:0000259" key="8">
    <source>
        <dbReference type="Pfam" id="PF02836"/>
    </source>
</evidence>
<dbReference type="InterPro" id="IPR006101">
    <property type="entry name" value="Glyco_hydro_2"/>
</dbReference>
<dbReference type="PROSITE" id="PS00608">
    <property type="entry name" value="GLYCOSYL_HYDROL_F2_2"/>
    <property type="match status" value="1"/>
</dbReference>
<evidence type="ECO:0000313" key="12">
    <source>
        <dbReference type="Proteomes" id="UP001575105"/>
    </source>
</evidence>
<dbReference type="InterPro" id="IPR006102">
    <property type="entry name" value="Ig-like_GH2"/>
</dbReference>
<dbReference type="InterPro" id="IPR023232">
    <property type="entry name" value="Glyco_hydro_2_AS"/>
</dbReference>
<proteinExistence type="inferred from homology"/>
<dbReference type="InterPro" id="IPR006103">
    <property type="entry name" value="Glyco_hydro_2_cat"/>
</dbReference>
<dbReference type="InterPro" id="IPR006104">
    <property type="entry name" value="Glyco_hydro_2_N"/>
</dbReference>
<evidence type="ECO:0000256" key="4">
    <source>
        <dbReference type="ARBA" id="ARBA00022801"/>
    </source>
</evidence>
<feature type="non-terminal residue" evidence="11">
    <location>
        <position position="682"/>
    </location>
</feature>
<dbReference type="Gene3D" id="2.60.40.10">
    <property type="entry name" value="Immunoglobulins"/>
    <property type="match status" value="2"/>
</dbReference>
<keyword evidence="4 6" id="KW-0378">Hydrolase</keyword>
<dbReference type="InterPro" id="IPR036156">
    <property type="entry name" value="Beta-gal/glucu_dom_sf"/>
</dbReference>